<evidence type="ECO:0000256" key="2">
    <source>
        <dbReference type="SAM" id="MobiDB-lite"/>
    </source>
</evidence>
<accession>A0ABU0H2T2</accession>
<dbReference type="EMBL" id="JAUSVO010000001">
    <property type="protein sequence ID" value="MDQ0436614.1"/>
    <property type="molecule type" value="Genomic_DNA"/>
</dbReference>
<feature type="region of interest" description="Disordered" evidence="2">
    <location>
        <begin position="196"/>
        <end position="220"/>
    </location>
</feature>
<evidence type="ECO:0000256" key="1">
    <source>
        <dbReference type="ARBA" id="ARBA00006484"/>
    </source>
</evidence>
<dbReference type="SUPFAM" id="SSF51735">
    <property type="entry name" value="NAD(P)-binding Rossmann-fold domains"/>
    <property type="match status" value="1"/>
</dbReference>
<gene>
    <name evidence="3" type="ORF">QO014_000984</name>
</gene>
<name>A0ABU0H2T2_9HYPH</name>
<comment type="similarity">
    <text evidence="1">Belongs to the short-chain dehydrogenases/reductases (SDR) family.</text>
</comment>
<proteinExistence type="inferred from homology"/>
<dbReference type="InterPro" id="IPR036291">
    <property type="entry name" value="NAD(P)-bd_dom_sf"/>
</dbReference>
<dbReference type="PANTHER" id="PTHR42879">
    <property type="entry name" value="3-OXOACYL-(ACYL-CARRIER-PROTEIN) REDUCTASE"/>
    <property type="match status" value="1"/>
</dbReference>
<sequence length="262" mass="27026">MDLGLKDRHAIVLGASQGLGLGVARALLGEGASVTLVARSMERLTAARADLPADEQARCDLVVAYLGEPGAVDAILDGAQRDGRVVDILVNNSGGPPTGLPSGVSVDEMSRQFDKMVQPIMALTLALLPGMRARKWGRIITIASSGVIQPIPHLPISNALRSSLVAFMKTLAGEVAADGVTVNVMAPGRIATARTQSIDSAQAKRSGRSEDEITKESASSIPAGRYGTVEEFGAVAAFLASAPASYVTGSVIRVDGGAIRSI</sequence>
<dbReference type="Gene3D" id="3.40.50.720">
    <property type="entry name" value="NAD(P)-binding Rossmann-like Domain"/>
    <property type="match status" value="1"/>
</dbReference>
<dbReference type="EC" id="1.1.1.100" evidence="3"/>
<dbReference type="RefSeq" id="WP_266347508.1">
    <property type="nucleotide sequence ID" value="NZ_JAPKNG010000001.1"/>
</dbReference>
<dbReference type="Proteomes" id="UP001241603">
    <property type="component" value="Unassembled WGS sequence"/>
</dbReference>
<reference evidence="3 4" key="1">
    <citation type="submission" date="2023-07" db="EMBL/GenBank/DDBJ databases">
        <title>Genomic Encyclopedia of Type Strains, Phase IV (KMG-IV): sequencing the most valuable type-strain genomes for metagenomic binning, comparative biology and taxonomic classification.</title>
        <authorList>
            <person name="Goeker M."/>
        </authorList>
    </citation>
    <scope>NUCLEOTIDE SEQUENCE [LARGE SCALE GENOMIC DNA]</scope>
    <source>
        <strain evidence="3 4">B6-8</strain>
    </source>
</reference>
<evidence type="ECO:0000313" key="3">
    <source>
        <dbReference type="EMBL" id="MDQ0436614.1"/>
    </source>
</evidence>
<keyword evidence="4" id="KW-1185">Reference proteome</keyword>
<evidence type="ECO:0000313" key="4">
    <source>
        <dbReference type="Proteomes" id="UP001241603"/>
    </source>
</evidence>
<dbReference type="InterPro" id="IPR002347">
    <property type="entry name" value="SDR_fam"/>
</dbReference>
<dbReference type="Pfam" id="PF13561">
    <property type="entry name" value="adh_short_C2"/>
    <property type="match status" value="1"/>
</dbReference>
<dbReference type="PANTHER" id="PTHR42879:SF6">
    <property type="entry name" value="NADPH-DEPENDENT REDUCTASE BACG"/>
    <property type="match status" value="1"/>
</dbReference>
<keyword evidence="3" id="KW-0560">Oxidoreductase</keyword>
<dbReference type="GO" id="GO:0004316">
    <property type="term" value="F:3-oxoacyl-[acyl-carrier-protein] reductase (NADPH) activity"/>
    <property type="evidence" value="ECO:0007669"/>
    <property type="project" value="UniProtKB-EC"/>
</dbReference>
<dbReference type="InterPro" id="IPR050259">
    <property type="entry name" value="SDR"/>
</dbReference>
<organism evidence="3 4">
    <name type="scientific">Kaistia dalseonensis</name>
    <dbReference type="NCBI Taxonomy" id="410840"/>
    <lineage>
        <taxon>Bacteria</taxon>
        <taxon>Pseudomonadati</taxon>
        <taxon>Pseudomonadota</taxon>
        <taxon>Alphaproteobacteria</taxon>
        <taxon>Hyphomicrobiales</taxon>
        <taxon>Kaistiaceae</taxon>
        <taxon>Kaistia</taxon>
    </lineage>
</organism>
<protein>
    <submittedName>
        <fullName evidence="3">3-oxoacyl-[acyl-carrier protein] reductase</fullName>
        <ecNumber evidence="3">1.1.1.100</ecNumber>
    </submittedName>
</protein>
<comment type="caution">
    <text evidence="3">The sequence shown here is derived from an EMBL/GenBank/DDBJ whole genome shotgun (WGS) entry which is preliminary data.</text>
</comment>
<dbReference type="PRINTS" id="PR00081">
    <property type="entry name" value="GDHRDH"/>
</dbReference>